<dbReference type="AGR" id="WB:WBGene00019188"/>
<feature type="region of interest" description="Disordered" evidence="1">
    <location>
        <begin position="245"/>
        <end position="346"/>
    </location>
</feature>
<feature type="region of interest" description="Disordered" evidence="1">
    <location>
        <begin position="380"/>
        <end position="1229"/>
    </location>
</feature>
<feature type="compositionally biased region" description="Basic and acidic residues" evidence="1">
    <location>
        <begin position="1119"/>
        <end position="1130"/>
    </location>
</feature>
<feature type="compositionally biased region" description="Low complexity" evidence="1">
    <location>
        <begin position="1100"/>
        <end position="1118"/>
    </location>
</feature>
<feature type="compositionally biased region" description="Polar residues" evidence="1">
    <location>
        <begin position="1388"/>
        <end position="1398"/>
    </location>
</feature>
<feature type="compositionally biased region" description="Basic and acidic residues" evidence="1">
    <location>
        <begin position="880"/>
        <end position="891"/>
    </location>
</feature>
<feature type="compositionally biased region" description="Polar residues" evidence="1">
    <location>
        <begin position="1352"/>
        <end position="1366"/>
    </location>
</feature>
<feature type="region of interest" description="Disordered" evidence="1">
    <location>
        <begin position="1275"/>
        <end position="1518"/>
    </location>
</feature>
<feature type="compositionally biased region" description="Low complexity" evidence="1">
    <location>
        <begin position="322"/>
        <end position="331"/>
    </location>
</feature>
<sequence>MADSLLDNYNPLYDIHLRQYFALPHMQKHLQKMGLLESTLNLNGEEVYARHHAMMDMMLKNREAQLMKMAELRKKLDAAEKVECCRRIRTGQSPESYRQGKPSRSLSRNRAGQSGGGGRQRRYSNSFEDRDFVQRIEDRNTDPVEQNTKDPYKRLSANAKRFNYLHKLDDNTLIAYKDNLKKQLQRLERFREISFGPHSVARQPPPQQASWFFRRRSLPSLTASAPGNTLKEPLRSVLNMRGRKATTGNKLNASHDSRTSCPPTTRKRKDSNGRLPPINPHKNRVPTKPPAPVSLQQITTRLPPAAKKPAPSRGRPSNKRQTTTTTTTTITSVSKSPQISDTNTLPTLPSVTGRGIFTGAAAAATAAAIGTAAINMDTLIDKEPEPSPPRTPVLETQKTFDRTSPTDGVQVPDEVPPEILDKLADESEDVEEKLAEQEEQEFIPRQIVLDNADPSHGDYEDSDSEPEYAEEDREPLAVQVQLEHQVDVSPPTSNVTQDSPKEMSYQHSEPSPALPSPDASVPSEHERFARSPPTLVFTEQSTEDAPESPNEVVHHVQTEAQQSPVIDVHSTHVVEHFDTHDESPQSPVLSVHGGEEGYEDHHDEAPVLSVHTDHKAHSEDVPQSPVQSVHSSHASEHIDEAPQSPVPSVHSSHASEHIEQEALPSPVASERDVPSAESPLVQSENFEHHAEVHSFHASEHIDEALPSPVQSVHSSHDHHDRSSPVASEPAARSPSVQSSRTSEHFEHRGEVPQSPSSNQFHSSEHIEEARQSPVTNQESVHSPHASEHFEHREVVPHSPAASQEEFGRSPSVHSPHVSEHFEHHEEAQHSPVASQEEAARSPSVHSSHASEHFEHHEEAQDSPVASQEKAARSPSVHSSHASEDSEHRQEIQHSPAASQNEAARSPSVHSSHASEHIENHGESLQSPVASMAGSEHHNMAESSEYTTSEKEISPSIFSSHTSEQFEQQSQNSPVASERDNRSPTFESSVTMQAAAPLSPAASDHAEQARESPSFERAPSLHSQLSGNLEHDDENSAVVEAGQEPATQSPIPLEQEGRFERAASVNSYQASESFENQEATVVEHHAGALQSPVASEKEVSEAISQPAAEPAAPSPISSEVEAHSEHHHTQEEIPIVQTSEHIDLTDVPRSPAFSMNDSHHEDQLSHEAAPHSPVAFTEPRVPSVHTSDTEEESFEVQHHAGLTQEYAARKSPTEMDLYNPSRDNQESPVMSETEAIPIVDRIDLEAYHNSPTKESTSPVTVNPVEVRVSADEVAEHLASPHQNFEDEPSHLVDESEVPNNFETVPEQEAYAPSQDAMMTSIYQPGSDTETREWDEGEHHVKESTTHSEHTDGNTHTSVQETITTITDNGHDADNISTDSLVIHEPAADNQMTQSIYQPHSDNDDDDDKVTEKEWDEGNKHVHEITEEHTDESGKHFTETVTTTTTTVIKSGDDMKNNNDEEDGSDEERDKIIEEEGEHGSNGNLVRETITTTTHTVTSGGLPEGGILVDDGDETNISSL</sequence>
<reference evidence="2 3" key="1">
    <citation type="journal article" date="1998" name="Science">
        <title>Genome sequence of the nematode C. elegans: a platform for investigating biology.</title>
        <authorList>
            <consortium name="The C. elegans sequencing consortium"/>
            <person name="Sulson J.E."/>
            <person name="Waterston R."/>
        </authorList>
    </citation>
    <scope>NUCLEOTIDE SEQUENCE [LARGE SCALE GENOMIC DNA]</scope>
    <source>
        <strain evidence="2 3">Bristol N2</strain>
    </source>
</reference>
<feature type="compositionally biased region" description="Basic and acidic residues" evidence="1">
    <location>
        <begin position="685"/>
        <end position="703"/>
    </location>
</feature>
<evidence type="ECO:0007829" key="5">
    <source>
        <dbReference type="PeptideAtlas" id="A0A5E4LZG5"/>
    </source>
</evidence>
<feature type="compositionally biased region" description="Polar residues" evidence="1">
    <location>
        <begin position="982"/>
        <end position="991"/>
    </location>
</feature>
<feature type="compositionally biased region" description="Basic and acidic residues" evidence="1">
    <location>
        <begin position="912"/>
        <end position="921"/>
    </location>
</feature>
<feature type="compositionally biased region" description="Low complexity" evidence="1">
    <location>
        <begin position="621"/>
        <end position="632"/>
    </location>
</feature>
<feature type="compositionally biased region" description="Basic and acidic residues" evidence="1">
    <location>
        <begin position="1156"/>
        <end position="1168"/>
    </location>
</feature>
<dbReference type="FunCoup" id="A0A5E4LZG5">
    <property type="interactions" value="1316"/>
</dbReference>
<keyword evidence="3" id="KW-1185">Reference proteome</keyword>
<evidence type="ECO:0000256" key="1">
    <source>
        <dbReference type="SAM" id="MobiDB-lite"/>
    </source>
</evidence>
<dbReference type="InterPro" id="IPR027962">
    <property type="entry name" value="ERICH3"/>
</dbReference>
<evidence type="ECO:0000313" key="2">
    <source>
        <dbReference type="EMBL" id="VVC12338.1"/>
    </source>
</evidence>
<protein>
    <submittedName>
        <fullName evidence="2">Serine-rich adhesin for platelets</fullName>
    </submittedName>
</protein>
<proteinExistence type="evidence at protein level"/>
<evidence type="ECO:0000313" key="4">
    <source>
        <dbReference type="WormBase" id="H11E01.3d"/>
    </source>
</evidence>
<dbReference type="ExpressionAtlas" id="A0A5E4LZG5">
    <property type="expression patterns" value="baseline and differential"/>
</dbReference>
<feature type="compositionally biased region" description="Polar residues" evidence="1">
    <location>
        <begin position="1315"/>
        <end position="1326"/>
    </location>
</feature>
<feature type="region of interest" description="Disordered" evidence="1">
    <location>
        <begin position="90"/>
        <end position="153"/>
    </location>
</feature>
<feature type="compositionally biased region" description="Basic and acidic residues" evidence="1">
    <location>
        <begin position="1327"/>
        <end position="1351"/>
    </location>
</feature>
<dbReference type="PaxDb" id="6239-H11E01.3"/>
<feature type="compositionally biased region" description="Basic and acidic residues" evidence="1">
    <location>
        <begin position="569"/>
        <end position="583"/>
    </location>
</feature>
<organism evidence="2 3">
    <name type="scientific">Caenorhabditis elegans</name>
    <dbReference type="NCBI Taxonomy" id="6239"/>
    <lineage>
        <taxon>Eukaryota</taxon>
        <taxon>Metazoa</taxon>
        <taxon>Ecdysozoa</taxon>
        <taxon>Nematoda</taxon>
        <taxon>Chromadorea</taxon>
        <taxon>Rhabditida</taxon>
        <taxon>Rhabditina</taxon>
        <taxon>Rhabditomorpha</taxon>
        <taxon>Rhabditoidea</taxon>
        <taxon>Rhabditidae</taxon>
        <taxon>Peloderinae</taxon>
        <taxon>Caenorhabditis</taxon>
    </lineage>
</organism>
<feature type="compositionally biased region" description="Polar residues" evidence="1">
    <location>
        <begin position="895"/>
        <end position="911"/>
    </location>
</feature>
<keyword evidence="5" id="KW-1267">Proteomics identification</keyword>
<feature type="compositionally biased region" description="Basic and acidic residues" evidence="1">
    <location>
        <begin position="593"/>
        <end position="620"/>
    </location>
</feature>
<feature type="compositionally biased region" description="Basic and acidic residues" evidence="1">
    <location>
        <begin position="1408"/>
        <end position="1436"/>
    </location>
</feature>
<dbReference type="AlphaFoldDB" id="A0A5E4LZG5"/>
<feature type="compositionally biased region" description="Polar residues" evidence="1">
    <location>
        <begin position="394"/>
        <end position="407"/>
    </location>
</feature>
<feature type="compositionally biased region" description="Acidic residues" evidence="1">
    <location>
        <begin position="426"/>
        <end position="441"/>
    </location>
</feature>
<feature type="compositionally biased region" description="Acidic residues" evidence="1">
    <location>
        <begin position="460"/>
        <end position="473"/>
    </location>
</feature>
<feature type="compositionally biased region" description="Basic and acidic residues" evidence="1">
    <location>
        <begin position="1282"/>
        <end position="1292"/>
    </location>
</feature>
<feature type="compositionally biased region" description="Basic and acidic residues" evidence="1">
    <location>
        <begin position="816"/>
        <end position="828"/>
    </location>
</feature>
<dbReference type="PANTHER" id="PTHR23034">
    <property type="entry name" value="GLUTAMATE-RICH PROTEIN 3"/>
    <property type="match status" value="1"/>
</dbReference>
<accession>A0A5E4LZG5</accession>
<dbReference type="EMBL" id="BX284606">
    <property type="protein sequence ID" value="VVC12338.1"/>
    <property type="molecule type" value="Genomic_DNA"/>
</dbReference>
<feature type="compositionally biased region" description="Polar residues" evidence="1">
    <location>
        <begin position="332"/>
        <end position="346"/>
    </location>
</feature>
<feature type="compositionally biased region" description="Polar residues" evidence="1">
    <location>
        <begin position="955"/>
        <end position="974"/>
    </location>
</feature>
<feature type="compositionally biased region" description="Low complexity" evidence="1">
    <location>
        <begin position="1487"/>
        <end position="1496"/>
    </location>
</feature>
<dbReference type="SMR" id="A0A5E4LZG5"/>
<feature type="compositionally biased region" description="Polar residues" evidence="1">
    <location>
        <begin position="1063"/>
        <end position="1078"/>
    </location>
</feature>
<feature type="compositionally biased region" description="Basic and acidic residues" evidence="1">
    <location>
        <begin position="1003"/>
        <end position="1013"/>
    </location>
</feature>
<name>A0A5E4LZG5_CAEEL</name>
<dbReference type="InParanoid" id="A0A5E4LZG5"/>
<dbReference type="WormBase" id="H11E01.3d">
    <property type="protein sequence ID" value="CE53636"/>
    <property type="gene ID" value="WBGene00019188"/>
</dbReference>
<feature type="compositionally biased region" description="Basic and acidic residues" evidence="1">
    <location>
        <begin position="741"/>
        <end position="750"/>
    </location>
</feature>
<evidence type="ECO:0000313" key="3">
    <source>
        <dbReference type="Proteomes" id="UP000001940"/>
    </source>
</evidence>
<dbReference type="STRING" id="6239.H11E01.3.1"/>
<dbReference type="OrthoDB" id="5838632at2759"/>
<feature type="compositionally biased region" description="Basic and acidic residues" evidence="1">
    <location>
        <begin position="848"/>
        <end position="859"/>
    </location>
</feature>
<feature type="compositionally biased region" description="Basic and acidic residues" evidence="1">
    <location>
        <begin position="127"/>
        <end position="153"/>
    </location>
</feature>
<dbReference type="PANTHER" id="PTHR23034:SF2">
    <property type="entry name" value="GLUTAMATE-RICH PROTEIN 3"/>
    <property type="match status" value="1"/>
</dbReference>
<dbReference type="Proteomes" id="UP000001940">
    <property type="component" value="Chromosome X"/>
</dbReference>
<gene>
    <name evidence="2" type="ORF">CELE_H11E01.3</name>
    <name evidence="2 4" type="ORF">H11E01.3</name>
</gene>
<feature type="compositionally biased region" description="Polar residues" evidence="1">
    <location>
        <begin position="90"/>
        <end position="106"/>
    </location>
</feature>
<feature type="compositionally biased region" description="Basic and acidic residues" evidence="1">
    <location>
        <begin position="784"/>
        <end position="795"/>
    </location>
</feature>
<feature type="compositionally biased region" description="Low complexity" evidence="1">
    <location>
        <begin position="1437"/>
        <end position="1446"/>
    </location>
</feature>
<feature type="compositionally biased region" description="Low complexity" evidence="1">
    <location>
        <begin position="641"/>
        <end position="652"/>
    </location>
</feature>